<keyword evidence="3" id="KW-0203">Cytokinin biosynthesis</keyword>
<evidence type="ECO:0000313" key="4">
    <source>
        <dbReference type="EMBL" id="RDD60870.1"/>
    </source>
</evidence>
<dbReference type="NCBIfam" id="TIGR00730">
    <property type="entry name" value="Rossman fold protein, TIGR00730 family"/>
    <property type="match status" value="1"/>
</dbReference>
<evidence type="ECO:0000256" key="1">
    <source>
        <dbReference type="ARBA" id="ARBA00000274"/>
    </source>
</evidence>
<evidence type="ECO:0000256" key="2">
    <source>
        <dbReference type="ARBA" id="ARBA00006763"/>
    </source>
</evidence>
<sequence>MATLTSLCVYCGSATGADTAYAALARKLGRRCAADGVTVVFGGGRVGLMGILAEAAMDAGGEAVGIIPEHLRAREVGYDGLSELIVVDSMHTRKALMAERADAFCVLPGGIGTLDEMVEIITWKQLGLHDKPIVLLDHDGYWQPLLQLFQHQQQAGFLRPEHARLFSVVGDLDGMFQAIAKAPESTMAPSTARI</sequence>
<gene>
    <name evidence="4" type="ORF">DRB17_16130</name>
</gene>
<proteinExistence type="inferred from homology"/>
<dbReference type="InterPro" id="IPR031100">
    <property type="entry name" value="LOG_fam"/>
</dbReference>
<evidence type="ECO:0000313" key="5">
    <source>
        <dbReference type="Proteomes" id="UP000253941"/>
    </source>
</evidence>
<comment type="similarity">
    <text evidence="2 3">Belongs to the LOG family.</text>
</comment>
<comment type="catalytic activity">
    <reaction evidence="1">
        <text>AMP + H2O = D-ribose 5-phosphate + adenine</text>
        <dbReference type="Rhea" id="RHEA:20129"/>
        <dbReference type="ChEBI" id="CHEBI:15377"/>
        <dbReference type="ChEBI" id="CHEBI:16708"/>
        <dbReference type="ChEBI" id="CHEBI:78346"/>
        <dbReference type="ChEBI" id="CHEBI:456215"/>
        <dbReference type="EC" id="3.2.2.4"/>
    </reaction>
</comment>
<keyword evidence="3" id="KW-0378">Hydrolase</keyword>
<dbReference type="GO" id="GO:0009691">
    <property type="term" value="P:cytokinin biosynthetic process"/>
    <property type="evidence" value="ECO:0007669"/>
    <property type="project" value="UniProtKB-UniRule"/>
</dbReference>
<dbReference type="PANTHER" id="PTHR31223:SF70">
    <property type="entry name" value="LOG FAMILY PROTEIN YJL055W"/>
    <property type="match status" value="1"/>
</dbReference>
<protein>
    <recommendedName>
        <fullName evidence="3">Cytokinin riboside 5'-monophosphate phosphoribohydrolase</fullName>
        <ecNumber evidence="3">3.2.2.n1</ecNumber>
    </recommendedName>
</protein>
<dbReference type="InterPro" id="IPR005269">
    <property type="entry name" value="LOG"/>
</dbReference>
<dbReference type="PANTHER" id="PTHR31223">
    <property type="entry name" value="LOG FAMILY PROTEIN YJL055W"/>
    <property type="match status" value="1"/>
</dbReference>
<dbReference type="EC" id="3.2.2.n1" evidence="3"/>
<evidence type="ECO:0000256" key="3">
    <source>
        <dbReference type="RuleBase" id="RU363015"/>
    </source>
</evidence>
<keyword evidence="5" id="KW-1185">Reference proteome</keyword>
<name>A0A369T6C4_9PROT</name>
<organism evidence="4 5">
    <name type="scientific">Ferruginivarius sediminum</name>
    <dbReference type="NCBI Taxonomy" id="2661937"/>
    <lineage>
        <taxon>Bacteria</taxon>
        <taxon>Pseudomonadati</taxon>
        <taxon>Pseudomonadota</taxon>
        <taxon>Alphaproteobacteria</taxon>
        <taxon>Rhodospirillales</taxon>
        <taxon>Rhodospirillaceae</taxon>
        <taxon>Ferruginivarius</taxon>
    </lineage>
</organism>
<dbReference type="GO" id="GO:0008714">
    <property type="term" value="F:AMP nucleosidase activity"/>
    <property type="evidence" value="ECO:0007669"/>
    <property type="project" value="UniProtKB-EC"/>
</dbReference>
<dbReference type="GO" id="GO:0005829">
    <property type="term" value="C:cytosol"/>
    <property type="evidence" value="ECO:0007669"/>
    <property type="project" value="TreeGrafter"/>
</dbReference>
<comment type="caution">
    <text evidence="4">The sequence shown here is derived from an EMBL/GenBank/DDBJ whole genome shotgun (WGS) entry which is preliminary data.</text>
</comment>
<dbReference type="Gene3D" id="3.40.50.450">
    <property type="match status" value="1"/>
</dbReference>
<accession>A0A369T6C4</accession>
<reference evidence="4 5" key="1">
    <citation type="submission" date="2018-07" db="EMBL/GenBank/DDBJ databases">
        <title>Venubactetium sediminum gen. nov., sp. nov., isolated from a marine solar saltern.</title>
        <authorList>
            <person name="Wang S."/>
        </authorList>
    </citation>
    <scope>NUCLEOTIDE SEQUENCE [LARGE SCALE GENOMIC DNA]</scope>
    <source>
        <strain evidence="4 5">WD2A32</strain>
    </source>
</reference>
<dbReference type="RefSeq" id="WP_114583266.1">
    <property type="nucleotide sequence ID" value="NZ_QPMH01000019.1"/>
</dbReference>
<dbReference type="SUPFAM" id="SSF102405">
    <property type="entry name" value="MCP/YpsA-like"/>
    <property type="match status" value="1"/>
</dbReference>
<dbReference type="Proteomes" id="UP000253941">
    <property type="component" value="Unassembled WGS sequence"/>
</dbReference>
<dbReference type="EMBL" id="QPMH01000019">
    <property type="protein sequence ID" value="RDD60870.1"/>
    <property type="molecule type" value="Genomic_DNA"/>
</dbReference>
<dbReference type="AlphaFoldDB" id="A0A369T6C4"/>
<dbReference type="Pfam" id="PF03641">
    <property type="entry name" value="Lysine_decarbox"/>
    <property type="match status" value="1"/>
</dbReference>